<dbReference type="InterPro" id="IPR000866">
    <property type="entry name" value="AhpC/TSA"/>
</dbReference>
<keyword evidence="4" id="KW-0676">Redox-active center</keyword>
<name>A0A2Z6E3H4_9GAMM</name>
<reference evidence="8" key="1">
    <citation type="submission" date="2018-04" db="EMBL/GenBank/DDBJ databases">
        <authorList>
            <person name="Watanabe M."/>
            <person name="Kojima H."/>
        </authorList>
    </citation>
    <scope>NUCLEOTIDE SEQUENCE [LARGE SCALE GENOMIC DNA]</scope>
    <source>
        <strain evidence="8">Dysh456</strain>
    </source>
</reference>
<evidence type="ECO:0000256" key="1">
    <source>
        <dbReference type="ARBA" id="ARBA00004196"/>
    </source>
</evidence>
<dbReference type="KEGG" id="rbd:ALSL_0928"/>
<dbReference type="PROSITE" id="PS51352">
    <property type="entry name" value="THIOREDOXIN_2"/>
    <property type="match status" value="1"/>
</dbReference>
<dbReference type="Proteomes" id="UP000270530">
    <property type="component" value="Chromosome"/>
</dbReference>
<dbReference type="GO" id="GO:0030313">
    <property type="term" value="C:cell envelope"/>
    <property type="evidence" value="ECO:0007669"/>
    <property type="project" value="UniProtKB-SubCell"/>
</dbReference>
<sequence>MKKTLCRGLLGALLLVLAGSLPAATPPDFTLTTLDGGHFRLAAQRGHWVIVNFWATWCAPCIKEMPELSAYVARHRDKIAAIGIAYDDTDPAELKAFVAAHPVAYPIARLTLDAALPGFAAPRVLPTTYLIAPDGSVVRRFDRPVGAAELGAVTGLP</sequence>
<keyword evidence="3" id="KW-1015">Disulfide bond</keyword>
<dbReference type="InterPro" id="IPR036249">
    <property type="entry name" value="Thioredoxin-like_sf"/>
</dbReference>
<dbReference type="PANTHER" id="PTHR42852">
    <property type="entry name" value="THIOL:DISULFIDE INTERCHANGE PROTEIN DSBE"/>
    <property type="match status" value="1"/>
</dbReference>
<evidence type="ECO:0000313" key="8">
    <source>
        <dbReference type="Proteomes" id="UP000270530"/>
    </source>
</evidence>
<dbReference type="GO" id="GO:0016491">
    <property type="term" value="F:oxidoreductase activity"/>
    <property type="evidence" value="ECO:0007669"/>
    <property type="project" value="InterPro"/>
</dbReference>
<evidence type="ECO:0000259" key="6">
    <source>
        <dbReference type="PROSITE" id="PS51352"/>
    </source>
</evidence>
<evidence type="ECO:0000256" key="3">
    <source>
        <dbReference type="ARBA" id="ARBA00023157"/>
    </source>
</evidence>
<evidence type="ECO:0000256" key="5">
    <source>
        <dbReference type="SAM" id="SignalP"/>
    </source>
</evidence>
<dbReference type="Gene3D" id="3.40.30.10">
    <property type="entry name" value="Glutaredoxin"/>
    <property type="match status" value="1"/>
</dbReference>
<keyword evidence="2" id="KW-0201">Cytochrome c-type biogenesis</keyword>
<dbReference type="AlphaFoldDB" id="A0A2Z6E3H4"/>
<dbReference type="PANTHER" id="PTHR42852:SF6">
    <property type="entry name" value="THIOL:DISULFIDE INTERCHANGE PROTEIN DSBE"/>
    <property type="match status" value="1"/>
</dbReference>
<dbReference type="GO" id="GO:0016209">
    <property type="term" value="F:antioxidant activity"/>
    <property type="evidence" value="ECO:0007669"/>
    <property type="project" value="InterPro"/>
</dbReference>
<accession>A0A2Z6E3H4</accession>
<dbReference type="RefSeq" id="WP_126536876.1">
    <property type="nucleotide sequence ID" value="NZ_AP018560.1"/>
</dbReference>
<protein>
    <submittedName>
        <fullName evidence="7">Thioredoxin</fullName>
    </submittedName>
</protein>
<keyword evidence="8" id="KW-1185">Reference proteome</keyword>
<evidence type="ECO:0000256" key="4">
    <source>
        <dbReference type="ARBA" id="ARBA00023284"/>
    </source>
</evidence>
<evidence type="ECO:0000313" key="7">
    <source>
        <dbReference type="EMBL" id="BBD79593.1"/>
    </source>
</evidence>
<reference evidence="8" key="2">
    <citation type="submission" date="2018-06" db="EMBL/GenBank/DDBJ databases">
        <title>Genome sequence of Rhodanobacteraceae bacterium strain Dysh456.</title>
        <authorList>
            <person name="Fukui M."/>
        </authorList>
    </citation>
    <scope>NUCLEOTIDE SEQUENCE [LARGE SCALE GENOMIC DNA]</scope>
    <source>
        <strain evidence="8">Dysh456</strain>
    </source>
</reference>
<organism evidence="7 8">
    <name type="scientific">Aerosticca soli</name>
    <dbReference type="NCBI Taxonomy" id="2010829"/>
    <lineage>
        <taxon>Bacteria</taxon>
        <taxon>Pseudomonadati</taxon>
        <taxon>Pseudomonadota</taxon>
        <taxon>Gammaproteobacteria</taxon>
        <taxon>Lysobacterales</taxon>
        <taxon>Rhodanobacteraceae</taxon>
        <taxon>Aerosticca</taxon>
    </lineage>
</organism>
<dbReference type="InterPro" id="IPR050553">
    <property type="entry name" value="Thioredoxin_ResA/DsbE_sf"/>
</dbReference>
<keyword evidence="5" id="KW-0732">Signal</keyword>
<dbReference type="Pfam" id="PF00578">
    <property type="entry name" value="AhpC-TSA"/>
    <property type="match status" value="1"/>
</dbReference>
<comment type="subcellular location">
    <subcellularLocation>
        <location evidence="1">Cell envelope</location>
    </subcellularLocation>
</comment>
<dbReference type="CDD" id="cd02966">
    <property type="entry name" value="TlpA_like_family"/>
    <property type="match status" value="1"/>
</dbReference>
<dbReference type="SUPFAM" id="SSF52833">
    <property type="entry name" value="Thioredoxin-like"/>
    <property type="match status" value="1"/>
</dbReference>
<dbReference type="GO" id="GO:0017004">
    <property type="term" value="P:cytochrome complex assembly"/>
    <property type="evidence" value="ECO:0007669"/>
    <property type="project" value="UniProtKB-KW"/>
</dbReference>
<feature type="domain" description="Thioredoxin" evidence="6">
    <location>
        <begin position="20"/>
        <end position="157"/>
    </location>
</feature>
<dbReference type="OrthoDB" id="9796554at2"/>
<dbReference type="EMBL" id="AP018560">
    <property type="protein sequence ID" value="BBD79593.1"/>
    <property type="molecule type" value="Genomic_DNA"/>
</dbReference>
<proteinExistence type="predicted"/>
<feature type="chain" id="PRO_5016306551" evidence="5">
    <location>
        <begin position="24"/>
        <end position="157"/>
    </location>
</feature>
<feature type="signal peptide" evidence="5">
    <location>
        <begin position="1"/>
        <end position="23"/>
    </location>
</feature>
<dbReference type="InterPro" id="IPR013766">
    <property type="entry name" value="Thioredoxin_domain"/>
</dbReference>
<gene>
    <name evidence="7" type="ORF">ALSL_0928</name>
</gene>
<evidence type="ECO:0000256" key="2">
    <source>
        <dbReference type="ARBA" id="ARBA00022748"/>
    </source>
</evidence>